<dbReference type="RefSeq" id="WP_114280448.1">
    <property type="nucleotide sequence ID" value="NZ_QPJY01000008.1"/>
</dbReference>
<protein>
    <submittedName>
        <fullName evidence="1">Uncharacterized protein</fullName>
    </submittedName>
</protein>
<reference evidence="1 2" key="1">
    <citation type="submission" date="2018-07" db="EMBL/GenBank/DDBJ databases">
        <title>Genomic Encyclopedia of Type Strains, Phase IV (KMG-IV): sequencing the most valuable type-strain genomes for metagenomic binning, comparative biology and taxonomic classification.</title>
        <authorList>
            <person name="Goeker M."/>
        </authorList>
    </citation>
    <scope>NUCLEOTIDE SEQUENCE [LARGE SCALE GENOMIC DNA]</scope>
    <source>
        <strain evidence="1 2">DSM 26407</strain>
    </source>
</reference>
<dbReference type="OrthoDB" id="9009806at2"/>
<organism evidence="1 2">
    <name type="scientific">Thioalbus denitrificans</name>
    <dbReference type="NCBI Taxonomy" id="547122"/>
    <lineage>
        <taxon>Bacteria</taxon>
        <taxon>Pseudomonadati</taxon>
        <taxon>Pseudomonadota</taxon>
        <taxon>Gammaproteobacteria</taxon>
        <taxon>Chromatiales</taxon>
        <taxon>Ectothiorhodospiraceae</taxon>
        <taxon>Thioalbus</taxon>
    </lineage>
</organism>
<keyword evidence="2" id="KW-1185">Reference proteome</keyword>
<comment type="caution">
    <text evidence="1">The sequence shown here is derived from an EMBL/GenBank/DDBJ whole genome shotgun (WGS) entry which is preliminary data.</text>
</comment>
<evidence type="ECO:0000313" key="1">
    <source>
        <dbReference type="EMBL" id="RCX28024.1"/>
    </source>
</evidence>
<evidence type="ECO:0000313" key="2">
    <source>
        <dbReference type="Proteomes" id="UP000252707"/>
    </source>
</evidence>
<proteinExistence type="predicted"/>
<accession>A0A369C890</accession>
<gene>
    <name evidence="1" type="ORF">DFQ59_10852</name>
</gene>
<dbReference type="EMBL" id="QPJY01000008">
    <property type="protein sequence ID" value="RCX28024.1"/>
    <property type="molecule type" value="Genomic_DNA"/>
</dbReference>
<sequence>MDMQTEFHELDDYTHRERRFLAAWKRGVALAGESYFHVTSASVAEAINKNQLRPDWQRIEHAIGVISRGEAAFLAAMYSFFNAEDGQALLVRAGFPNLCDVASKLDPPRAEVIAELFLTYPGW</sequence>
<name>A0A369C890_9GAMM</name>
<dbReference type="Proteomes" id="UP000252707">
    <property type="component" value="Unassembled WGS sequence"/>
</dbReference>
<dbReference type="AlphaFoldDB" id="A0A369C890"/>